<dbReference type="EMBL" id="HE575323">
    <property type="protein sequence ID" value="CCC94143.1"/>
    <property type="molecule type" value="Genomic_DNA"/>
</dbReference>
<evidence type="ECO:0000313" key="2">
    <source>
        <dbReference type="EMBL" id="CCC94143.1"/>
    </source>
</evidence>
<organism evidence="2">
    <name type="scientific">Trypanosoma congolense (strain IL3000)</name>
    <dbReference type="NCBI Taxonomy" id="1068625"/>
    <lineage>
        <taxon>Eukaryota</taxon>
        <taxon>Discoba</taxon>
        <taxon>Euglenozoa</taxon>
        <taxon>Kinetoplastea</taxon>
        <taxon>Metakinetoplastina</taxon>
        <taxon>Trypanosomatida</taxon>
        <taxon>Trypanosomatidae</taxon>
        <taxon>Trypanosoma</taxon>
        <taxon>Nannomonas</taxon>
    </lineage>
</organism>
<accession>G0UXM6</accession>
<dbReference type="VEuPathDB" id="TriTrypDB:TcIL3000_10_9210"/>
<dbReference type="PANTHER" id="PTHR40430:SF1">
    <property type="entry name" value="T. BRUCEI SPP.-SPECIFIC PROTEIN"/>
    <property type="match status" value="1"/>
</dbReference>
<feature type="region of interest" description="Disordered" evidence="1">
    <location>
        <begin position="74"/>
        <end position="93"/>
    </location>
</feature>
<dbReference type="AlphaFoldDB" id="G0UXM6"/>
<evidence type="ECO:0000256" key="1">
    <source>
        <dbReference type="SAM" id="MobiDB-lite"/>
    </source>
</evidence>
<sequence>MVDDSFREKRLKQAYESKGAVTLCGVFPYDLPSLRPQTRRCEAAPPQHLLPCTYASVLAATDSPDRQVPRLRRSKTSRLRKRPVRKTMGTTESVNTDDELKSFLSSSAFMRHRRYNHPSTAYSLVTDPYDLQREVERQENFISSCKRLARPFITGGRNALNKPTRYMLGDCLTGLHRAVSRDWPEADPVVVSSAEDLIVVFINIKGVRSTLTVLRYMNSLLKRCEVVRTFDLKKVPEGWDVLTSDGHLMYTFRPPWVDQQHFLPSQVVVRKAH</sequence>
<reference evidence="2" key="1">
    <citation type="journal article" date="2012" name="Proc. Natl. Acad. Sci. U.S.A.">
        <title>Antigenic diversity is generated by distinct evolutionary mechanisms in African trypanosome species.</title>
        <authorList>
            <person name="Jackson A.P."/>
            <person name="Berry A."/>
            <person name="Aslett M."/>
            <person name="Allison H.C."/>
            <person name="Burton P."/>
            <person name="Vavrova-Anderson J."/>
            <person name="Brown R."/>
            <person name="Browne H."/>
            <person name="Corton N."/>
            <person name="Hauser H."/>
            <person name="Gamble J."/>
            <person name="Gilderthorp R."/>
            <person name="Marcello L."/>
            <person name="McQuillan J."/>
            <person name="Otto T.D."/>
            <person name="Quail M.A."/>
            <person name="Sanders M.J."/>
            <person name="van Tonder A."/>
            <person name="Ginger M.L."/>
            <person name="Field M.C."/>
            <person name="Barry J.D."/>
            <person name="Hertz-Fowler C."/>
            <person name="Berriman M."/>
        </authorList>
    </citation>
    <scope>NUCLEOTIDE SEQUENCE</scope>
    <source>
        <strain evidence="2">IL3000</strain>
    </source>
</reference>
<proteinExistence type="predicted"/>
<name>G0UXM6_TRYCI</name>
<dbReference type="PANTHER" id="PTHR40430">
    <property type="entry name" value="T. BRUCEI SPP.-SPECIFIC PROTEIN"/>
    <property type="match status" value="1"/>
</dbReference>
<protein>
    <submittedName>
        <fullName evidence="2">Uncharacterized protein</fullName>
    </submittedName>
</protein>
<gene>
    <name evidence="2" type="ORF">TCIL3000_10_9210</name>
</gene>
<feature type="compositionally biased region" description="Basic residues" evidence="1">
    <location>
        <begin position="74"/>
        <end position="85"/>
    </location>
</feature>